<sequence length="147" mass="17264">MSDKLSIMSRIGVNFLTWQRYLQKQLVPHQITLKQQYVLRKLVVKTGLNPSQIAELLYCDRPTATVIINNIERQRWVRKSKDSTNRKMVNIEITEEGRDKLASLNQALQEEEKFDPLSCFTEEEKLQLSTLLNKMTNHLQHIKNNPE</sequence>
<dbReference type="InterPro" id="IPR036388">
    <property type="entry name" value="WH-like_DNA-bd_sf"/>
</dbReference>
<dbReference type="EMBL" id="JAOQIO010000094">
    <property type="protein sequence ID" value="MCU6795430.1"/>
    <property type="molecule type" value="Genomic_DNA"/>
</dbReference>
<evidence type="ECO:0000256" key="1">
    <source>
        <dbReference type="ARBA" id="ARBA00023125"/>
    </source>
</evidence>
<feature type="domain" description="HTH marR-type" evidence="2">
    <location>
        <begin position="1"/>
        <end position="137"/>
    </location>
</feature>
<dbReference type="PANTHER" id="PTHR33164:SF43">
    <property type="entry name" value="HTH-TYPE TRANSCRIPTIONAL REPRESSOR YETL"/>
    <property type="match status" value="1"/>
</dbReference>
<dbReference type="InterPro" id="IPR039422">
    <property type="entry name" value="MarR/SlyA-like"/>
</dbReference>
<comment type="caution">
    <text evidence="3">The sequence shown here is derived from an EMBL/GenBank/DDBJ whole genome shotgun (WGS) entry which is preliminary data.</text>
</comment>
<gene>
    <name evidence="3" type="ORF">OB236_25285</name>
</gene>
<dbReference type="PRINTS" id="PR00598">
    <property type="entry name" value="HTHMARR"/>
</dbReference>
<dbReference type="PANTHER" id="PTHR33164">
    <property type="entry name" value="TRANSCRIPTIONAL REGULATOR, MARR FAMILY"/>
    <property type="match status" value="1"/>
</dbReference>
<reference evidence="3 4" key="1">
    <citation type="submission" date="2022-09" db="EMBL/GenBank/DDBJ databases">
        <authorList>
            <person name="Han X.L."/>
            <person name="Wang Q."/>
            <person name="Lu T."/>
        </authorList>
    </citation>
    <scope>NUCLEOTIDE SEQUENCE [LARGE SCALE GENOMIC DNA]</scope>
    <source>
        <strain evidence="3 4">WQ 127069</strain>
    </source>
</reference>
<name>A0ABT2ULA4_9BACL</name>
<dbReference type="InterPro" id="IPR000835">
    <property type="entry name" value="HTH_MarR-typ"/>
</dbReference>
<dbReference type="SUPFAM" id="SSF46785">
    <property type="entry name" value="Winged helix' DNA-binding domain"/>
    <property type="match status" value="1"/>
</dbReference>
<evidence type="ECO:0000313" key="4">
    <source>
        <dbReference type="Proteomes" id="UP001652445"/>
    </source>
</evidence>
<dbReference type="PROSITE" id="PS50995">
    <property type="entry name" value="HTH_MARR_2"/>
    <property type="match status" value="1"/>
</dbReference>
<proteinExistence type="predicted"/>
<protein>
    <submittedName>
        <fullName evidence="3">MarR family transcriptional regulator</fullName>
    </submittedName>
</protein>
<keyword evidence="4" id="KW-1185">Reference proteome</keyword>
<evidence type="ECO:0000313" key="3">
    <source>
        <dbReference type="EMBL" id="MCU6795430.1"/>
    </source>
</evidence>
<dbReference type="Pfam" id="PF01047">
    <property type="entry name" value="MarR"/>
    <property type="match status" value="1"/>
</dbReference>
<dbReference type="Gene3D" id="1.10.10.10">
    <property type="entry name" value="Winged helix-like DNA-binding domain superfamily/Winged helix DNA-binding domain"/>
    <property type="match status" value="1"/>
</dbReference>
<dbReference type="Proteomes" id="UP001652445">
    <property type="component" value="Unassembled WGS sequence"/>
</dbReference>
<dbReference type="RefSeq" id="WP_262686369.1">
    <property type="nucleotide sequence ID" value="NZ_JAOQIO010000094.1"/>
</dbReference>
<dbReference type="SMART" id="SM00347">
    <property type="entry name" value="HTH_MARR"/>
    <property type="match status" value="1"/>
</dbReference>
<dbReference type="InterPro" id="IPR036390">
    <property type="entry name" value="WH_DNA-bd_sf"/>
</dbReference>
<evidence type="ECO:0000259" key="2">
    <source>
        <dbReference type="PROSITE" id="PS50995"/>
    </source>
</evidence>
<keyword evidence="1" id="KW-0238">DNA-binding</keyword>
<accession>A0ABT2ULA4</accession>
<organism evidence="3 4">
    <name type="scientific">Paenibacillus baimaensis</name>
    <dbReference type="NCBI Taxonomy" id="2982185"/>
    <lineage>
        <taxon>Bacteria</taxon>
        <taxon>Bacillati</taxon>
        <taxon>Bacillota</taxon>
        <taxon>Bacilli</taxon>
        <taxon>Bacillales</taxon>
        <taxon>Paenibacillaceae</taxon>
        <taxon>Paenibacillus</taxon>
    </lineage>
</organism>